<dbReference type="Proteomes" id="UP000182235">
    <property type="component" value="Unassembled WGS sequence"/>
</dbReference>
<name>A0A1J9PQF6_9EURO</name>
<keyword evidence="2" id="KW-1185">Reference proteome</keyword>
<organism evidence="1 2">
    <name type="scientific">Emergomyces pasteurianus Ep9510</name>
    <dbReference type="NCBI Taxonomy" id="1447872"/>
    <lineage>
        <taxon>Eukaryota</taxon>
        <taxon>Fungi</taxon>
        <taxon>Dikarya</taxon>
        <taxon>Ascomycota</taxon>
        <taxon>Pezizomycotina</taxon>
        <taxon>Eurotiomycetes</taxon>
        <taxon>Eurotiomycetidae</taxon>
        <taxon>Onygenales</taxon>
        <taxon>Ajellomycetaceae</taxon>
        <taxon>Emergomyces</taxon>
    </lineage>
</organism>
<evidence type="ECO:0000313" key="1">
    <source>
        <dbReference type="EMBL" id="OJD10075.1"/>
    </source>
</evidence>
<protein>
    <submittedName>
        <fullName evidence="1">Uncharacterized protein</fullName>
    </submittedName>
</protein>
<proteinExistence type="predicted"/>
<feature type="non-terminal residue" evidence="1">
    <location>
        <position position="1"/>
    </location>
</feature>
<dbReference type="EMBL" id="LGRN01000953">
    <property type="protein sequence ID" value="OJD10075.1"/>
    <property type="molecule type" value="Genomic_DNA"/>
</dbReference>
<dbReference type="OrthoDB" id="4180531at2759"/>
<dbReference type="AlphaFoldDB" id="A0A1J9PQF6"/>
<reference evidence="1 2" key="1">
    <citation type="submission" date="2015-07" db="EMBL/GenBank/DDBJ databases">
        <title>Emmonsia species relationships and genome sequence.</title>
        <authorList>
            <consortium name="The Broad Institute Genomics Platform"/>
            <person name="Cuomo C.A."/>
            <person name="Munoz J.F."/>
            <person name="Imamovic A."/>
            <person name="Priest M.E."/>
            <person name="Young S."/>
            <person name="Clay O.K."/>
            <person name="McEwen J.G."/>
        </authorList>
    </citation>
    <scope>NUCLEOTIDE SEQUENCE [LARGE SCALE GENOMIC DNA]</scope>
    <source>
        <strain evidence="1 2">UAMH 9510</strain>
    </source>
</reference>
<comment type="caution">
    <text evidence="1">The sequence shown here is derived from an EMBL/GenBank/DDBJ whole genome shotgun (WGS) entry which is preliminary data.</text>
</comment>
<sequence length="85" mass="9915">GTEIDETKRRLEWPSVRCARVERCLWYEYHLASFGRWIEPFDHEDVPKFRPTAYAEKLESSAKHPVVFERALPTKPVPSAKEGSV</sequence>
<gene>
    <name evidence="1" type="ORF">AJ78_08763</name>
</gene>
<accession>A0A1J9PQF6</accession>
<evidence type="ECO:0000313" key="2">
    <source>
        <dbReference type="Proteomes" id="UP000182235"/>
    </source>
</evidence>